<protein>
    <submittedName>
        <fullName evidence="2">Uncharacterized protein</fullName>
    </submittedName>
</protein>
<name>A0A194VWX1_CYTMA</name>
<gene>
    <name evidence="2" type="ORF">VM1G_11535</name>
</gene>
<reference evidence="2" key="1">
    <citation type="submission" date="2014-12" db="EMBL/GenBank/DDBJ databases">
        <title>Genome Sequence of Valsa Canker Pathogens Uncovers a Specific Adaption of Colonization on Woody Bark.</title>
        <authorList>
            <person name="Yin Z."/>
            <person name="Liu H."/>
            <person name="Gao X."/>
            <person name="Li Z."/>
            <person name="Song N."/>
            <person name="Ke X."/>
            <person name="Dai Q."/>
            <person name="Wu Y."/>
            <person name="Sun Y."/>
            <person name="Xu J.-R."/>
            <person name="Kang Z.K."/>
            <person name="Wang L."/>
            <person name="Huang L."/>
        </authorList>
    </citation>
    <scope>NUCLEOTIDE SEQUENCE [LARGE SCALE GENOMIC DNA]</scope>
    <source>
        <strain evidence="2">03-8</strain>
    </source>
</reference>
<accession>A0A194VWX1</accession>
<sequence>MAPPPTNQQSDELSDNRMHSMESSSYEVKYSNATDVLGGCAQMGYGDTFWRRLLGSLGVELNRKVETSASQRGGAGSLHRPGTKSDPKLNPAVTPRHRVHNGNQLRDILQIRQNKTVYLMKNDRQQFRTDEFTILP</sequence>
<proteinExistence type="predicted"/>
<dbReference type="AlphaFoldDB" id="A0A194VWX1"/>
<keyword evidence="3" id="KW-1185">Reference proteome</keyword>
<dbReference type="EMBL" id="CM003101">
    <property type="protein sequence ID" value="KUI68497.1"/>
    <property type="molecule type" value="Genomic_DNA"/>
</dbReference>
<organism evidence="2 3">
    <name type="scientific">Cytospora mali</name>
    <name type="common">Apple Valsa canker fungus</name>
    <name type="synonym">Valsa mali</name>
    <dbReference type="NCBI Taxonomy" id="578113"/>
    <lineage>
        <taxon>Eukaryota</taxon>
        <taxon>Fungi</taxon>
        <taxon>Dikarya</taxon>
        <taxon>Ascomycota</taxon>
        <taxon>Pezizomycotina</taxon>
        <taxon>Sordariomycetes</taxon>
        <taxon>Sordariomycetidae</taxon>
        <taxon>Diaporthales</taxon>
        <taxon>Cytosporaceae</taxon>
        <taxon>Cytospora</taxon>
    </lineage>
</organism>
<feature type="region of interest" description="Disordered" evidence="1">
    <location>
        <begin position="1"/>
        <end position="26"/>
    </location>
</feature>
<evidence type="ECO:0000256" key="1">
    <source>
        <dbReference type="SAM" id="MobiDB-lite"/>
    </source>
</evidence>
<feature type="region of interest" description="Disordered" evidence="1">
    <location>
        <begin position="65"/>
        <end position="104"/>
    </location>
</feature>
<evidence type="ECO:0000313" key="2">
    <source>
        <dbReference type="EMBL" id="KUI68497.1"/>
    </source>
</evidence>
<dbReference type="Proteomes" id="UP000078559">
    <property type="component" value="Chromosome 4"/>
</dbReference>
<evidence type="ECO:0000313" key="3">
    <source>
        <dbReference type="Proteomes" id="UP000078559"/>
    </source>
</evidence>